<dbReference type="InterPro" id="IPR011084">
    <property type="entry name" value="DRMBL"/>
</dbReference>
<evidence type="ECO:0000259" key="6">
    <source>
        <dbReference type="Pfam" id="PF07522"/>
    </source>
</evidence>
<keyword evidence="9" id="KW-1185">Reference proteome</keyword>
<dbReference type="EnsemblProtists" id="EKX49255">
    <property type="protein sequence ID" value="EKX49255"/>
    <property type="gene ID" value="GUITHDRAFT_104783"/>
</dbReference>
<keyword evidence="3" id="KW-0227">DNA damage</keyword>
<keyword evidence="5" id="KW-0539">Nucleus</keyword>
<dbReference type="GO" id="GO:0035312">
    <property type="term" value="F:5'-3' DNA exonuclease activity"/>
    <property type="evidence" value="ECO:0007669"/>
    <property type="project" value="TreeGrafter"/>
</dbReference>
<dbReference type="HOGENOM" id="CLU_654610_0_0_1"/>
<dbReference type="GO" id="GO:0006303">
    <property type="term" value="P:double-strand break repair via nonhomologous end joining"/>
    <property type="evidence" value="ECO:0007669"/>
    <property type="project" value="TreeGrafter"/>
</dbReference>
<reference evidence="9" key="2">
    <citation type="submission" date="2012-11" db="EMBL/GenBank/DDBJ databases">
        <authorList>
            <person name="Kuo A."/>
            <person name="Curtis B.A."/>
            <person name="Tanifuji G."/>
            <person name="Burki F."/>
            <person name="Gruber A."/>
            <person name="Irimia M."/>
            <person name="Maruyama S."/>
            <person name="Arias M.C."/>
            <person name="Ball S.G."/>
            <person name="Gile G.H."/>
            <person name="Hirakawa Y."/>
            <person name="Hopkins J.F."/>
            <person name="Rensing S.A."/>
            <person name="Schmutz J."/>
            <person name="Symeonidi A."/>
            <person name="Elias M."/>
            <person name="Eveleigh R.J."/>
            <person name="Herman E.K."/>
            <person name="Klute M.J."/>
            <person name="Nakayama T."/>
            <person name="Obornik M."/>
            <person name="Reyes-Prieto A."/>
            <person name="Armbrust E.V."/>
            <person name="Aves S.J."/>
            <person name="Beiko R.G."/>
            <person name="Coutinho P."/>
            <person name="Dacks J.B."/>
            <person name="Durnford D.G."/>
            <person name="Fast N.M."/>
            <person name="Green B.R."/>
            <person name="Grisdale C."/>
            <person name="Hempe F."/>
            <person name="Henrissat B."/>
            <person name="Hoppner M.P."/>
            <person name="Ishida K.-I."/>
            <person name="Kim E."/>
            <person name="Koreny L."/>
            <person name="Kroth P.G."/>
            <person name="Liu Y."/>
            <person name="Malik S.-B."/>
            <person name="Maier U.G."/>
            <person name="McRose D."/>
            <person name="Mock T."/>
            <person name="Neilson J.A."/>
            <person name="Onodera N.T."/>
            <person name="Poole A.M."/>
            <person name="Pritham E.J."/>
            <person name="Richards T.A."/>
            <person name="Rocap G."/>
            <person name="Roy S.W."/>
            <person name="Sarai C."/>
            <person name="Schaack S."/>
            <person name="Shirato S."/>
            <person name="Slamovits C.H."/>
            <person name="Spencer D.F."/>
            <person name="Suzuki S."/>
            <person name="Worden A.Z."/>
            <person name="Zauner S."/>
            <person name="Barry K."/>
            <person name="Bell C."/>
            <person name="Bharti A.K."/>
            <person name="Crow J.A."/>
            <person name="Grimwood J."/>
            <person name="Kramer R."/>
            <person name="Lindquist E."/>
            <person name="Lucas S."/>
            <person name="Salamov A."/>
            <person name="McFadden G.I."/>
            <person name="Lane C.E."/>
            <person name="Keeling P.J."/>
            <person name="Gray M.W."/>
            <person name="Grigoriev I.V."/>
            <person name="Archibald J.M."/>
        </authorList>
    </citation>
    <scope>NUCLEOTIDE SEQUENCE</scope>
    <source>
        <strain evidence="9">CCMP2712</strain>
    </source>
</reference>
<evidence type="ECO:0000313" key="7">
    <source>
        <dbReference type="EMBL" id="EKX49255.1"/>
    </source>
</evidence>
<organism evidence="7">
    <name type="scientific">Guillardia theta (strain CCMP2712)</name>
    <name type="common">Cryptophyte</name>
    <dbReference type="NCBI Taxonomy" id="905079"/>
    <lineage>
        <taxon>Eukaryota</taxon>
        <taxon>Cryptophyceae</taxon>
        <taxon>Pyrenomonadales</taxon>
        <taxon>Geminigeraceae</taxon>
        <taxon>Guillardia</taxon>
    </lineage>
</organism>
<feature type="domain" description="DNA repair metallo-beta-lactamase" evidence="6">
    <location>
        <begin position="157"/>
        <end position="272"/>
    </location>
</feature>
<dbReference type="OrthoDB" id="262529at2759"/>
<keyword evidence="4" id="KW-0234">DNA repair</keyword>
<dbReference type="GO" id="GO:0003684">
    <property type="term" value="F:damaged DNA binding"/>
    <property type="evidence" value="ECO:0007669"/>
    <property type="project" value="TreeGrafter"/>
</dbReference>
<dbReference type="AlphaFoldDB" id="L1JM54"/>
<evidence type="ECO:0000256" key="3">
    <source>
        <dbReference type="ARBA" id="ARBA00022763"/>
    </source>
</evidence>
<dbReference type="EMBL" id="JH992982">
    <property type="protein sequence ID" value="EKX49255.1"/>
    <property type="molecule type" value="Genomic_DNA"/>
</dbReference>
<comment type="subcellular location">
    <subcellularLocation>
        <location evidence="1">Nucleus</location>
    </subcellularLocation>
</comment>
<proteinExistence type="inferred from homology"/>
<dbReference type="GeneID" id="17306185"/>
<dbReference type="Pfam" id="PF07522">
    <property type="entry name" value="DRMBL"/>
    <property type="match status" value="1"/>
</dbReference>
<dbReference type="PANTHER" id="PTHR23240:SF31">
    <property type="entry name" value="DNA REPAIR METALLO-BETA-LACTAMASE FAMILY PROTEIN"/>
    <property type="match status" value="1"/>
</dbReference>
<protein>
    <recommendedName>
        <fullName evidence="6">DNA repair metallo-beta-lactamase domain-containing protein</fullName>
    </recommendedName>
</protein>
<accession>L1JM54</accession>
<dbReference type="GO" id="GO:0005634">
    <property type="term" value="C:nucleus"/>
    <property type="evidence" value="ECO:0007669"/>
    <property type="project" value="UniProtKB-SubCell"/>
</dbReference>
<dbReference type="eggNOG" id="KOG1361">
    <property type="taxonomic scope" value="Eukaryota"/>
</dbReference>
<evidence type="ECO:0000256" key="2">
    <source>
        <dbReference type="ARBA" id="ARBA00010304"/>
    </source>
</evidence>
<evidence type="ECO:0000256" key="5">
    <source>
        <dbReference type="ARBA" id="ARBA00023242"/>
    </source>
</evidence>
<gene>
    <name evidence="7" type="ORF">GUITHDRAFT_104783</name>
</gene>
<dbReference type="STRING" id="905079.L1JM54"/>
<dbReference type="SUPFAM" id="SSF56281">
    <property type="entry name" value="Metallo-hydrolase/oxidoreductase"/>
    <property type="match status" value="1"/>
</dbReference>
<name>L1JM54_GUITC</name>
<evidence type="ECO:0000256" key="1">
    <source>
        <dbReference type="ARBA" id="ARBA00004123"/>
    </source>
</evidence>
<dbReference type="PaxDb" id="55529-EKX49255"/>
<dbReference type="PANTHER" id="PTHR23240">
    <property type="entry name" value="DNA CROSS-LINK REPAIR PROTEIN PSO2/SNM1-RELATED"/>
    <property type="match status" value="1"/>
</dbReference>
<evidence type="ECO:0000313" key="9">
    <source>
        <dbReference type="Proteomes" id="UP000011087"/>
    </source>
</evidence>
<reference evidence="8" key="3">
    <citation type="submission" date="2016-03" db="UniProtKB">
        <authorList>
            <consortium name="EnsemblProtists"/>
        </authorList>
    </citation>
    <scope>IDENTIFICATION</scope>
</reference>
<comment type="similarity">
    <text evidence="2">Belongs to the DNA repair metallo-beta-lactamase (DRMBL) family.</text>
</comment>
<evidence type="ECO:0000256" key="4">
    <source>
        <dbReference type="ARBA" id="ARBA00023204"/>
    </source>
</evidence>
<evidence type="ECO:0000313" key="8">
    <source>
        <dbReference type="EnsemblProtists" id="EKX49255"/>
    </source>
</evidence>
<dbReference type="Gene3D" id="3.60.15.10">
    <property type="entry name" value="Ribonuclease Z/Hydroxyacylglutathione hydrolase-like"/>
    <property type="match status" value="1"/>
</dbReference>
<reference evidence="7 9" key="1">
    <citation type="journal article" date="2012" name="Nature">
        <title>Algal genomes reveal evolutionary mosaicism and the fate of nucleomorphs.</title>
        <authorList>
            <consortium name="DOE Joint Genome Institute"/>
            <person name="Curtis B.A."/>
            <person name="Tanifuji G."/>
            <person name="Burki F."/>
            <person name="Gruber A."/>
            <person name="Irimia M."/>
            <person name="Maruyama S."/>
            <person name="Arias M.C."/>
            <person name="Ball S.G."/>
            <person name="Gile G.H."/>
            <person name="Hirakawa Y."/>
            <person name="Hopkins J.F."/>
            <person name="Kuo A."/>
            <person name="Rensing S.A."/>
            <person name="Schmutz J."/>
            <person name="Symeonidi A."/>
            <person name="Elias M."/>
            <person name="Eveleigh R.J."/>
            <person name="Herman E.K."/>
            <person name="Klute M.J."/>
            <person name="Nakayama T."/>
            <person name="Obornik M."/>
            <person name="Reyes-Prieto A."/>
            <person name="Armbrust E.V."/>
            <person name="Aves S.J."/>
            <person name="Beiko R.G."/>
            <person name="Coutinho P."/>
            <person name="Dacks J.B."/>
            <person name="Durnford D.G."/>
            <person name="Fast N.M."/>
            <person name="Green B.R."/>
            <person name="Grisdale C.J."/>
            <person name="Hempel F."/>
            <person name="Henrissat B."/>
            <person name="Hoppner M.P."/>
            <person name="Ishida K."/>
            <person name="Kim E."/>
            <person name="Koreny L."/>
            <person name="Kroth P.G."/>
            <person name="Liu Y."/>
            <person name="Malik S.B."/>
            <person name="Maier U.G."/>
            <person name="McRose D."/>
            <person name="Mock T."/>
            <person name="Neilson J.A."/>
            <person name="Onodera N.T."/>
            <person name="Poole A.M."/>
            <person name="Pritham E.J."/>
            <person name="Richards T.A."/>
            <person name="Rocap G."/>
            <person name="Roy S.W."/>
            <person name="Sarai C."/>
            <person name="Schaack S."/>
            <person name="Shirato S."/>
            <person name="Slamovits C.H."/>
            <person name="Spencer D.F."/>
            <person name="Suzuki S."/>
            <person name="Worden A.Z."/>
            <person name="Zauner S."/>
            <person name="Barry K."/>
            <person name="Bell C."/>
            <person name="Bharti A.K."/>
            <person name="Crow J.A."/>
            <person name="Grimwood J."/>
            <person name="Kramer R."/>
            <person name="Lindquist E."/>
            <person name="Lucas S."/>
            <person name="Salamov A."/>
            <person name="McFadden G.I."/>
            <person name="Lane C.E."/>
            <person name="Keeling P.J."/>
            <person name="Gray M.W."/>
            <person name="Grigoriev I.V."/>
            <person name="Archibald J.M."/>
        </authorList>
    </citation>
    <scope>NUCLEOTIDE SEQUENCE</scope>
    <source>
        <strain evidence="7 9">CCMP2712</strain>
    </source>
</reference>
<dbReference type="InterPro" id="IPR036866">
    <property type="entry name" value="RibonucZ/Hydroxyglut_hydro"/>
</dbReference>
<sequence>MNRSHIIRINSKVALSIVAINANHTPGSVMFHVSGGFGNRLHSGDFRYDPKIHTTENFPCLGRVDELYLDTTLFHPSWSFSLTKEQSCEIIVNIIRDFGLDREIHLVLDYFGQESIIKAIYKAFEEKIFLNLDANLNAQTRHVWTAWSRSSHLKHALTTSKDCSTRFHACSTRRPRPNSNQVTSNEEENCTVYMVKKTFCMQQNQKFPIIIRPSTLAFCRTDCEQENDEFLKNGHIVRVCFEDGRLDHNGIFRVFYSMHATHSELCSFYDVTGKPAQVYQAMPGQAPERIANEKLEDSLEMSKYSHGFNPRLRTSSDGTNFLYGVIDFDKESVKKMLQRTENLYRDWFARTFVPSELTSVAKDQAPSKKGAAAGAKAIPHDDPRPVRFISLKEAGRQYARLKYHDLTELDQFEKENAVNR</sequence>
<dbReference type="GO" id="GO:0036297">
    <property type="term" value="P:interstrand cross-link repair"/>
    <property type="evidence" value="ECO:0007669"/>
    <property type="project" value="TreeGrafter"/>
</dbReference>
<dbReference type="Proteomes" id="UP000011087">
    <property type="component" value="Unassembled WGS sequence"/>
</dbReference>
<dbReference type="KEGG" id="gtt:GUITHDRAFT_104783"/>
<dbReference type="RefSeq" id="XP_005836235.1">
    <property type="nucleotide sequence ID" value="XM_005836178.1"/>
</dbReference>